<keyword evidence="1 5" id="KW-0489">Methyltransferase</keyword>
<proteinExistence type="predicted"/>
<comment type="caution">
    <text evidence="5">The sequence shown here is derived from an EMBL/GenBank/DDBJ whole genome shotgun (WGS) entry which is preliminary data.</text>
</comment>
<dbReference type="EMBL" id="JBHTEY010000004">
    <property type="protein sequence ID" value="MFC7614651.1"/>
    <property type="molecule type" value="Genomic_DNA"/>
</dbReference>
<dbReference type="Pfam" id="PF13649">
    <property type="entry name" value="Methyltransf_25"/>
    <property type="match status" value="1"/>
</dbReference>
<dbReference type="GO" id="GO:0032259">
    <property type="term" value="P:methylation"/>
    <property type="evidence" value="ECO:0007669"/>
    <property type="project" value="UniProtKB-KW"/>
</dbReference>
<dbReference type="GO" id="GO:0102208">
    <property type="term" value="F:2-polyprenyl-6-hydroxyphenol methylase activity"/>
    <property type="evidence" value="ECO:0007669"/>
    <property type="project" value="UniProtKB-EC"/>
</dbReference>
<dbReference type="PANTHER" id="PTHR43464">
    <property type="entry name" value="METHYLTRANSFERASE"/>
    <property type="match status" value="1"/>
</dbReference>
<evidence type="ECO:0000313" key="5">
    <source>
        <dbReference type="EMBL" id="MFC7614651.1"/>
    </source>
</evidence>
<keyword evidence="2 5" id="KW-0808">Transferase</keyword>
<dbReference type="InterPro" id="IPR029063">
    <property type="entry name" value="SAM-dependent_MTases_sf"/>
</dbReference>
<keyword evidence="3" id="KW-0949">S-adenosyl-L-methionine</keyword>
<dbReference type="EC" id="2.1.1.222" evidence="5"/>
<evidence type="ECO:0000256" key="3">
    <source>
        <dbReference type="ARBA" id="ARBA00022691"/>
    </source>
</evidence>
<organism evidence="5 6">
    <name type="scientific">Actinokineospora soli</name>
    <dbReference type="NCBI Taxonomy" id="1048753"/>
    <lineage>
        <taxon>Bacteria</taxon>
        <taxon>Bacillati</taxon>
        <taxon>Actinomycetota</taxon>
        <taxon>Actinomycetes</taxon>
        <taxon>Pseudonocardiales</taxon>
        <taxon>Pseudonocardiaceae</taxon>
        <taxon>Actinokineospora</taxon>
    </lineage>
</organism>
<protein>
    <submittedName>
        <fullName evidence="5">Class I SAM-dependent methyltransferase</fullName>
        <ecNumber evidence="5">2.1.1.222</ecNumber>
        <ecNumber evidence="5">2.1.1.64</ecNumber>
    </submittedName>
</protein>
<dbReference type="Gene3D" id="3.40.50.150">
    <property type="entry name" value="Vaccinia Virus protein VP39"/>
    <property type="match status" value="1"/>
</dbReference>
<evidence type="ECO:0000259" key="4">
    <source>
        <dbReference type="Pfam" id="PF13649"/>
    </source>
</evidence>
<dbReference type="PANTHER" id="PTHR43464:SF19">
    <property type="entry name" value="UBIQUINONE BIOSYNTHESIS O-METHYLTRANSFERASE, MITOCHONDRIAL"/>
    <property type="match status" value="1"/>
</dbReference>
<sequence length="219" mass="24069">MTYRDPDHERATRMARAANAAGDRHWFERLYDEAEDGGAAVPWHRTEPNPRLREWSSGRALVVGCGYGHDAAHLADRGYRVTAFDLSPTAVAVAARTYPRVDFHAADVLHPPAHWAGAFDVVFEAYTVQVLRGRDRADAIAAIAGFVAPGGRLLVVGFRARPDDEPDRIALALTAAELAAFTDHGLELVALSEQPPRDDAPPPRWHYTAEYRRLSGGPK</sequence>
<keyword evidence="6" id="KW-1185">Reference proteome</keyword>
<dbReference type="InterPro" id="IPR041698">
    <property type="entry name" value="Methyltransf_25"/>
</dbReference>
<evidence type="ECO:0000256" key="2">
    <source>
        <dbReference type="ARBA" id="ARBA00022679"/>
    </source>
</evidence>
<dbReference type="EC" id="2.1.1.64" evidence="5"/>
<dbReference type="SUPFAM" id="SSF53335">
    <property type="entry name" value="S-adenosyl-L-methionine-dependent methyltransferases"/>
    <property type="match status" value="1"/>
</dbReference>
<accession>A0ABW2TMM0</accession>
<dbReference type="CDD" id="cd02440">
    <property type="entry name" value="AdoMet_MTases"/>
    <property type="match status" value="1"/>
</dbReference>
<evidence type="ECO:0000313" key="6">
    <source>
        <dbReference type="Proteomes" id="UP001596512"/>
    </source>
</evidence>
<name>A0ABW2TMM0_9PSEU</name>
<evidence type="ECO:0000256" key="1">
    <source>
        <dbReference type="ARBA" id="ARBA00022603"/>
    </source>
</evidence>
<dbReference type="GO" id="GO:0061542">
    <property type="term" value="F:3-demethylubiquinol 3-O-methyltransferase activity"/>
    <property type="evidence" value="ECO:0007669"/>
    <property type="project" value="UniProtKB-EC"/>
</dbReference>
<dbReference type="Proteomes" id="UP001596512">
    <property type="component" value="Unassembled WGS sequence"/>
</dbReference>
<gene>
    <name evidence="5" type="ORF">ACFQV2_15075</name>
</gene>
<feature type="domain" description="Methyltransferase" evidence="4">
    <location>
        <begin position="61"/>
        <end position="151"/>
    </location>
</feature>
<reference evidence="6" key="1">
    <citation type="journal article" date="2019" name="Int. J. Syst. Evol. Microbiol.">
        <title>The Global Catalogue of Microorganisms (GCM) 10K type strain sequencing project: providing services to taxonomists for standard genome sequencing and annotation.</title>
        <authorList>
            <consortium name="The Broad Institute Genomics Platform"/>
            <consortium name="The Broad Institute Genome Sequencing Center for Infectious Disease"/>
            <person name="Wu L."/>
            <person name="Ma J."/>
        </authorList>
    </citation>
    <scope>NUCLEOTIDE SEQUENCE [LARGE SCALE GENOMIC DNA]</scope>
    <source>
        <strain evidence="6">JCM 17695</strain>
    </source>
</reference>